<feature type="compositionally biased region" description="Acidic residues" evidence="2">
    <location>
        <begin position="482"/>
        <end position="491"/>
    </location>
</feature>
<feature type="compositionally biased region" description="Basic and acidic residues" evidence="2">
    <location>
        <begin position="641"/>
        <end position="654"/>
    </location>
</feature>
<keyword evidence="5" id="KW-1185">Reference proteome</keyword>
<reference evidence="4" key="2">
    <citation type="submission" date="2021-09" db="EMBL/GenBank/DDBJ databases">
        <authorList>
            <person name="Jia N."/>
            <person name="Wang J."/>
            <person name="Shi W."/>
            <person name="Du L."/>
            <person name="Sun Y."/>
            <person name="Zhan W."/>
            <person name="Jiang J."/>
            <person name="Wang Q."/>
            <person name="Zhang B."/>
            <person name="Ji P."/>
            <person name="Sakyi L.B."/>
            <person name="Cui X."/>
            <person name="Yuan T."/>
            <person name="Jiang B."/>
            <person name="Yang W."/>
            <person name="Lam T.T.-Y."/>
            <person name="Chang Q."/>
            <person name="Ding S."/>
            <person name="Wang X."/>
            <person name="Zhu J."/>
            <person name="Ruan X."/>
            <person name="Zhao L."/>
            <person name="Wei J."/>
            <person name="Que T."/>
            <person name="Du C."/>
            <person name="Cheng J."/>
            <person name="Dai P."/>
            <person name="Han X."/>
            <person name="Huang E."/>
            <person name="Gao Y."/>
            <person name="Liu J."/>
            <person name="Shao H."/>
            <person name="Ye R."/>
            <person name="Li L."/>
            <person name="Wei W."/>
            <person name="Wang X."/>
            <person name="Wang C."/>
            <person name="Huo Q."/>
            <person name="Li W."/>
            <person name="Guo W."/>
            <person name="Chen H."/>
            <person name="Chen S."/>
            <person name="Zhou L."/>
            <person name="Zhou L."/>
            <person name="Ni X."/>
            <person name="Tian J."/>
            <person name="Zhou Y."/>
            <person name="Sheng Y."/>
            <person name="Liu T."/>
            <person name="Pan Y."/>
            <person name="Xia L."/>
            <person name="Li J."/>
            <person name="Zhao F."/>
            <person name="Cao W."/>
        </authorList>
    </citation>
    <scope>NUCLEOTIDE SEQUENCE</scope>
    <source>
        <strain evidence="4">Rmic-2018</strain>
        <tissue evidence="4">Larvae</tissue>
    </source>
</reference>
<reference evidence="4" key="1">
    <citation type="journal article" date="2020" name="Cell">
        <title>Large-Scale Comparative Analyses of Tick Genomes Elucidate Their Genetic Diversity and Vector Capacities.</title>
        <authorList>
            <consortium name="Tick Genome and Microbiome Consortium (TIGMIC)"/>
            <person name="Jia N."/>
            <person name="Wang J."/>
            <person name="Shi W."/>
            <person name="Du L."/>
            <person name="Sun Y."/>
            <person name="Zhan W."/>
            <person name="Jiang J.F."/>
            <person name="Wang Q."/>
            <person name="Zhang B."/>
            <person name="Ji P."/>
            <person name="Bell-Sakyi L."/>
            <person name="Cui X.M."/>
            <person name="Yuan T.T."/>
            <person name="Jiang B.G."/>
            <person name="Yang W.F."/>
            <person name="Lam T.T."/>
            <person name="Chang Q.C."/>
            <person name="Ding S.J."/>
            <person name="Wang X.J."/>
            <person name="Zhu J.G."/>
            <person name="Ruan X.D."/>
            <person name="Zhao L."/>
            <person name="Wei J.T."/>
            <person name="Ye R.Z."/>
            <person name="Que T.C."/>
            <person name="Du C.H."/>
            <person name="Zhou Y.H."/>
            <person name="Cheng J.X."/>
            <person name="Dai P.F."/>
            <person name="Guo W.B."/>
            <person name="Han X.H."/>
            <person name="Huang E.J."/>
            <person name="Li L.F."/>
            <person name="Wei W."/>
            <person name="Gao Y.C."/>
            <person name="Liu J.Z."/>
            <person name="Shao H.Z."/>
            <person name="Wang X."/>
            <person name="Wang C.C."/>
            <person name="Yang T.C."/>
            <person name="Huo Q.B."/>
            <person name="Li W."/>
            <person name="Chen H.Y."/>
            <person name="Chen S.E."/>
            <person name="Zhou L.G."/>
            <person name="Ni X.B."/>
            <person name="Tian J.H."/>
            <person name="Sheng Y."/>
            <person name="Liu T."/>
            <person name="Pan Y.S."/>
            <person name="Xia L.Y."/>
            <person name="Li J."/>
            <person name="Zhao F."/>
            <person name="Cao W.C."/>
        </authorList>
    </citation>
    <scope>NUCLEOTIDE SEQUENCE</scope>
    <source>
        <strain evidence="4">Rmic-2018</strain>
    </source>
</reference>
<feature type="region of interest" description="Disordered" evidence="2">
    <location>
        <begin position="280"/>
        <end position="341"/>
    </location>
</feature>
<sequence length="1035" mass="114711">MADSIALIAVGRTVALKRRALTAYASASVARNSTAVDQFVLLRLWWHRDISGEVISCLDESQPEVDLESIKIRLDFLCLTLPPDVEKLAPGDARLSSSSIMFDSEKQRQDEDAESNASIGYHLEVPRDPLHHLPEFQNEVISRCIEKLKWMLKDEMASAALNSFPLTAEALHMVAEHVRSTAEARTTTRLHATTGAPGCQVQKVPLQFVFGPEQSFGKFLQEFKHLTLPGYQLEQVDKDHYCVVLDDKDSKVVRRPFGSLVPPLGLRSKALEMTTALPHEKAGADAAETRGSLQKSIGPDAKLSDEDESGDGGVPQTSFRAWRRQTGKSARTKSAERRLERASSLPLDSLVTSEEPKPEVRVPGASCPLELLDLRRKLQEEAGAPEANSATADHGAILSSETIVQEQKAAENQEPAEAPVELAEESGSSEQQDGGFRDRTDSLASSLGHGMAFRPPQHLLESTRSTPNALSEVGGQISNTEDGYDGDSSESDSDRDWMNALETQRSHLPPFWMILCPFLDHVDIFFHVREQSGESTELRQGLVVFESIVALIQDTCKIVNQILLLQHLNNTRICNRLLVPEATEDIWNRESEIEQNSSIVSVYGLQALRAVLTGFSGFTKCLVMDDMAVLKMTCHSQEFRPRLSSGHSDRDQSHDTVSVTSHASGSRNKPHQCVVMNVHGIVQPGFAIKEELVSVMQNRLDDAVLEVLTTTLARNPACNLTIDDVQFIQKPQKEPTTQLYCTVQAQLLPYLQALMEYLRQDLHTFLPTPKYTDPKPENHFKLVGISGVAVAFVAQQEPTKGIACIILSVVDAQGRPVQFLNSPLPKVGAFSGTEPPTEYQEVSFLSREEVGDAGADGTPAPSIQRVVWEQVSEALPAAHAPPVAAPLTYAEALNGTRRPLVANGHAYLARTPTSTRSFVIPTEPMYQAVRPFSRPPPSRFQNPWRTQYSRPICFACGIVGHVARFCRRREFFLRDDVRPNNYAFPQRPEPAVSGETVTMDTFSPHRNFNRHRSPSPQRRSLSPMLRRPRPVPEEN</sequence>
<keyword evidence="1" id="KW-0862">Zinc</keyword>
<evidence type="ECO:0000259" key="3">
    <source>
        <dbReference type="PROSITE" id="PS50158"/>
    </source>
</evidence>
<dbReference type="PROSITE" id="PS50158">
    <property type="entry name" value="ZF_CCHC"/>
    <property type="match status" value="1"/>
</dbReference>
<organism evidence="4 5">
    <name type="scientific">Rhipicephalus microplus</name>
    <name type="common">Cattle tick</name>
    <name type="synonym">Boophilus microplus</name>
    <dbReference type="NCBI Taxonomy" id="6941"/>
    <lineage>
        <taxon>Eukaryota</taxon>
        <taxon>Metazoa</taxon>
        <taxon>Ecdysozoa</taxon>
        <taxon>Arthropoda</taxon>
        <taxon>Chelicerata</taxon>
        <taxon>Arachnida</taxon>
        <taxon>Acari</taxon>
        <taxon>Parasitiformes</taxon>
        <taxon>Ixodida</taxon>
        <taxon>Ixodoidea</taxon>
        <taxon>Ixodidae</taxon>
        <taxon>Rhipicephalinae</taxon>
        <taxon>Rhipicephalus</taxon>
        <taxon>Boophilus</taxon>
    </lineage>
</organism>
<feature type="compositionally biased region" description="Polar residues" evidence="2">
    <location>
        <begin position="655"/>
        <end position="667"/>
    </location>
</feature>
<proteinExistence type="predicted"/>
<name>A0A9J6ELN5_RHIMP</name>
<keyword evidence="1" id="KW-0479">Metal-binding</keyword>
<dbReference type="InterPro" id="IPR001878">
    <property type="entry name" value="Znf_CCHC"/>
</dbReference>
<feature type="domain" description="CCHC-type" evidence="3">
    <location>
        <begin position="953"/>
        <end position="968"/>
    </location>
</feature>
<dbReference type="PANTHER" id="PTHR14918">
    <property type="entry name" value="KICSTOR COMPLEX PROTEIN SZT2"/>
    <property type="match status" value="1"/>
</dbReference>
<feature type="compositionally biased region" description="Polar residues" evidence="2">
    <location>
        <begin position="460"/>
        <end position="469"/>
    </location>
</feature>
<feature type="compositionally biased region" description="Polar residues" evidence="2">
    <location>
        <begin position="995"/>
        <end position="1006"/>
    </location>
</feature>
<evidence type="ECO:0000313" key="5">
    <source>
        <dbReference type="Proteomes" id="UP000821866"/>
    </source>
</evidence>
<comment type="caution">
    <text evidence="4">The sequence shown here is derived from an EMBL/GenBank/DDBJ whole genome shotgun (WGS) entry which is preliminary data.</text>
</comment>
<dbReference type="PANTHER" id="PTHR14918:SF3">
    <property type="entry name" value="KICSTOR COMPLEX PROTEIN SZT2"/>
    <property type="match status" value="1"/>
</dbReference>
<dbReference type="Proteomes" id="UP000821866">
    <property type="component" value="Chromosome 11"/>
</dbReference>
<dbReference type="InterPro" id="IPR033228">
    <property type="entry name" value="SZT2"/>
</dbReference>
<feature type="region of interest" description="Disordered" evidence="2">
    <location>
        <begin position="641"/>
        <end position="668"/>
    </location>
</feature>
<evidence type="ECO:0000256" key="2">
    <source>
        <dbReference type="SAM" id="MobiDB-lite"/>
    </source>
</evidence>
<feature type="compositionally biased region" description="Low complexity" evidence="2">
    <location>
        <begin position="1014"/>
        <end position="1025"/>
    </location>
</feature>
<evidence type="ECO:0000256" key="1">
    <source>
        <dbReference type="PROSITE-ProRule" id="PRU00047"/>
    </source>
</evidence>
<feature type="region of interest" description="Disordered" evidence="2">
    <location>
        <begin position="405"/>
        <end position="494"/>
    </location>
</feature>
<dbReference type="VEuPathDB" id="VectorBase:LOC119180943"/>
<gene>
    <name evidence="4" type="ORF">HPB51_003730</name>
</gene>
<evidence type="ECO:0000313" key="4">
    <source>
        <dbReference type="EMBL" id="KAH8034960.1"/>
    </source>
</evidence>
<dbReference type="AlphaFoldDB" id="A0A9J6ELN5"/>
<feature type="region of interest" description="Disordered" evidence="2">
    <location>
        <begin position="983"/>
        <end position="1035"/>
    </location>
</feature>
<protein>
    <recommendedName>
        <fullName evidence="3">CCHC-type domain-containing protein</fullName>
    </recommendedName>
</protein>
<dbReference type="EMBL" id="JABSTU010000003">
    <property type="protein sequence ID" value="KAH8034960.1"/>
    <property type="molecule type" value="Genomic_DNA"/>
</dbReference>
<dbReference type="GO" id="GO:0003676">
    <property type="term" value="F:nucleic acid binding"/>
    <property type="evidence" value="ECO:0007669"/>
    <property type="project" value="InterPro"/>
</dbReference>
<dbReference type="GO" id="GO:0008270">
    <property type="term" value="F:zinc ion binding"/>
    <property type="evidence" value="ECO:0007669"/>
    <property type="project" value="UniProtKB-KW"/>
</dbReference>
<keyword evidence="1" id="KW-0863">Zinc-finger</keyword>
<dbReference type="GO" id="GO:0005777">
    <property type="term" value="C:peroxisome"/>
    <property type="evidence" value="ECO:0007669"/>
    <property type="project" value="InterPro"/>
</dbReference>
<accession>A0A9J6ELN5</accession>